<dbReference type="OrthoDB" id="9798666at2"/>
<protein>
    <recommendedName>
        <fullName evidence="6">Exodeoxyribonuclease 7 small subunit</fullName>
        <ecNumber evidence="6">3.1.11.6</ecNumber>
    </recommendedName>
    <alternativeName>
        <fullName evidence="6">Exodeoxyribonuclease VII small subunit</fullName>
        <shortName evidence="6">Exonuclease VII small subunit</shortName>
    </alternativeName>
</protein>
<gene>
    <name evidence="6" type="primary">xseB</name>
    <name evidence="8" type="ORF">BUZ14_09420</name>
</gene>
<evidence type="ECO:0000256" key="3">
    <source>
        <dbReference type="ARBA" id="ARBA00022722"/>
    </source>
</evidence>
<keyword evidence="2 6" id="KW-0963">Cytoplasm</keyword>
<dbReference type="PANTHER" id="PTHR34137:SF1">
    <property type="entry name" value="EXODEOXYRIBONUCLEASE 7 SMALL SUBUNIT"/>
    <property type="match status" value="1"/>
</dbReference>
<keyword evidence="5 6" id="KW-0269">Exonuclease</keyword>
<dbReference type="NCBIfam" id="TIGR01280">
    <property type="entry name" value="xseB"/>
    <property type="match status" value="1"/>
</dbReference>
<dbReference type="NCBIfam" id="NF010671">
    <property type="entry name" value="PRK14068.1"/>
    <property type="match status" value="1"/>
</dbReference>
<evidence type="ECO:0000313" key="8">
    <source>
        <dbReference type="EMBL" id="RIP34256.1"/>
    </source>
</evidence>
<dbReference type="EMBL" id="QYJN01000004">
    <property type="protein sequence ID" value="RIP34256.1"/>
    <property type="molecule type" value="Genomic_DNA"/>
</dbReference>
<evidence type="ECO:0000256" key="4">
    <source>
        <dbReference type="ARBA" id="ARBA00022801"/>
    </source>
</evidence>
<dbReference type="RefSeq" id="WP_119485649.1">
    <property type="nucleotide sequence ID" value="NZ_QYJN01000004.1"/>
</dbReference>
<sequence length="76" mass="8693">MSNENNQTFEEMMTELEGIVQKLDNENVSLEDSLSLYQRGMTLSAKCDETLKNAEQKVNDLMSNEKDVSENESKDE</sequence>
<evidence type="ECO:0000256" key="5">
    <source>
        <dbReference type="ARBA" id="ARBA00022839"/>
    </source>
</evidence>
<dbReference type="InterPro" id="IPR037004">
    <property type="entry name" value="Exonuc_VII_ssu_sf"/>
</dbReference>
<dbReference type="PIRSF" id="PIRSF006488">
    <property type="entry name" value="Exonuc_VII_S"/>
    <property type="match status" value="1"/>
</dbReference>
<comment type="function">
    <text evidence="6">Bidirectionally degrades single-stranded DNA into large acid-insoluble oligonucleotides, which are then degraded further into small acid-soluble oligonucleotides.</text>
</comment>
<dbReference type="SUPFAM" id="SSF116842">
    <property type="entry name" value="XseB-like"/>
    <property type="match status" value="1"/>
</dbReference>
<evidence type="ECO:0000256" key="1">
    <source>
        <dbReference type="ARBA" id="ARBA00009998"/>
    </source>
</evidence>
<evidence type="ECO:0000256" key="6">
    <source>
        <dbReference type="HAMAP-Rule" id="MF_00337"/>
    </source>
</evidence>
<evidence type="ECO:0000256" key="2">
    <source>
        <dbReference type="ARBA" id="ARBA00022490"/>
    </source>
</evidence>
<comment type="subunit">
    <text evidence="6">Heterooligomer composed of large and small subunits.</text>
</comment>
<keyword evidence="7" id="KW-0175">Coiled coil</keyword>
<keyword evidence="4 6" id="KW-0378">Hydrolase</keyword>
<dbReference type="NCBIfam" id="NF002140">
    <property type="entry name" value="PRK00977.1-4"/>
    <property type="match status" value="1"/>
</dbReference>
<comment type="caution">
    <text evidence="8">The sequence shown here is derived from an EMBL/GenBank/DDBJ whole genome shotgun (WGS) entry which is preliminary data.</text>
</comment>
<organism evidence="8 9">
    <name type="scientific">Staphylococcus gallinarum</name>
    <dbReference type="NCBI Taxonomy" id="1293"/>
    <lineage>
        <taxon>Bacteria</taxon>
        <taxon>Bacillati</taxon>
        <taxon>Bacillota</taxon>
        <taxon>Bacilli</taxon>
        <taxon>Bacillales</taxon>
        <taxon>Staphylococcaceae</taxon>
        <taxon>Staphylococcus</taxon>
    </lineage>
</organism>
<accession>A0A3A0VQD7</accession>
<dbReference type="EC" id="3.1.11.6" evidence="6"/>
<reference evidence="8 9" key="1">
    <citation type="journal article" date="2016" name="Front. Microbiol.">
        <title>Comprehensive Phylogenetic Analysis of Bovine Non-aureus Staphylococci Species Based on Whole-Genome Sequencing.</title>
        <authorList>
            <person name="Naushad S."/>
            <person name="Barkema H.W."/>
            <person name="Luby C."/>
            <person name="Condas L.A."/>
            <person name="Nobrega D.B."/>
            <person name="Carson D.A."/>
            <person name="De Buck J."/>
        </authorList>
    </citation>
    <scope>NUCLEOTIDE SEQUENCE [LARGE SCALE GENOMIC DNA]</scope>
    <source>
        <strain evidence="8 9">SNUC 4781</strain>
    </source>
</reference>
<dbReference type="GO" id="GO:0006308">
    <property type="term" value="P:DNA catabolic process"/>
    <property type="evidence" value="ECO:0007669"/>
    <property type="project" value="UniProtKB-UniRule"/>
</dbReference>
<comment type="catalytic activity">
    <reaction evidence="6">
        <text>Exonucleolytic cleavage in either 5'- to 3'- or 3'- to 5'-direction to yield nucleoside 5'-phosphates.</text>
        <dbReference type="EC" id="3.1.11.6"/>
    </reaction>
</comment>
<comment type="similarity">
    <text evidence="1 6">Belongs to the XseB family.</text>
</comment>
<dbReference type="GO" id="GO:0008855">
    <property type="term" value="F:exodeoxyribonuclease VII activity"/>
    <property type="evidence" value="ECO:0007669"/>
    <property type="project" value="UniProtKB-UniRule"/>
</dbReference>
<name>A0A3A0VQD7_STAGA</name>
<comment type="subcellular location">
    <subcellularLocation>
        <location evidence="6">Cytoplasm</location>
    </subcellularLocation>
</comment>
<dbReference type="Pfam" id="PF02609">
    <property type="entry name" value="Exonuc_VII_S"/>
    <property type="match status" value="1"/>
</dbReference>
<keyword evidence="3 6" id="KW-0540">Nuclease</keyword>
<proteinExistence type="inferred from homology"/>
<dbReference type="Gene3D" id="1.10.287.1040">
    <property type="entry name" value="Exonuclease VII, small subunit"/>
    <property type="match status" value="1"/>
</dbReference>
<evidence type="ECO:0000256" key="7">
    <source>
        <dbReference type="SAM" id="Coils"/>
    </source>
</evidence>
<dbReference type="Proteomes" id="UP000265541">
    <property type="component" value="Unassembled WGS sequence"/>
</dbReference>
<feature type="coiled-coil region" evidence="7">
    <location>
        <begin position="6"/>
        <end position="71"/>
    </location>
</feature>
<dbReference type="GO" id="GO:0005829">
    <property type="term" value="C:cytosol"/>
    <property type="evidence" value="ECO:0007669"/>
    <property type="project" value="TreeGrafter"/>
</dbReference>
<dbReference type="AlphaFoldDB" id="A0A3A0VQD7"/>
<dbReference type="InterPro" id="IPR003761">
    <property type="entry name" value="Exonuc_VII_S"/>
</dbReference>
<dbReference type="HAMAP" id="MF_00337">
    <property type="entry name" value="Exonuc_7_S"/>
    <property type="match status" value="1"/>
</dbReference>
<dbReference type="GO" id="GO:0009318">
    <property type="term" value="C:exodeoxyribonuclease VII complex"/>
    <property type="evidence" value="ECO:0007669"/>
    <property type="project" value="UniProtKB-UniRule"/>
</dbReference>
<evidence type="ECO:0000313" key="9">
    <source>
        <dbReference type="Proteomes" id="UP000265541"/>
    </source>
</evidence>
<dbReference type="PANTHER" id="PTHR34137">
    <property type="entry name" value="EXODEOXYRIBONUCLEASE 7 SMALL SUBUNIT"/>
    <property type="match status" value="1"/>
</dbReference>